<keyword evidence="2" id="KW-1133">Transmembrane helix</keyword>
<keyword evidence="2" id="KW-0812">Transmembrane</keyword>
<name>A0A0L6CXB7_9RHOB</name>
<feature type="region of interest" description="Disordered" evidence="1">
    <location>
        <begin position="1"/>
        <end position="28"/>
    </location>
</feature>
<protein>
    <recommendedName>
        <fullName evidence="5">5-bromo-4-chloroindolyl phosphate hydrolysis protein</fullName>
    </recommendedName>
</protein>
<evidence type="ECO:0000256" key="1">
    <source>
        <dbReference type="SAM" id="MobiDB-lite"/>
    </source>
</evidence>
<proteinExistence type="predicted"/>
<evidence type="ECO:0000313" key="4">
    <source>
        <dbReference type="Proteomes" id="UP000037046"/>
    </source>
</evidence>
<sequence>MAQRFGGKFSPDGNGTTPPAQTGGYRGARRTRAGGRVNLLFMAPLPLAVRAFTSGPVDMAFNLAALGLLLLAAWLTREGILAQEAYEARKIARRPAIPRKIFASLLTGAGLGVAGFATGGGLLEPLIYAVAGTALHSLAFGFDPLRDKGAEGVDSFQTDRVARVVDQAEDYLKSMSDTIRRTGDRALESRLDQFQITVRDMLRTVEDDPRDLTAARKYLGVYLMGARDASVKYADLATRAPNPEAREKYLALLSDLEQNFTAKTRALMADSTTDLDIEIEVLRDRLEREGVHLETKDLA</sequence>
<gene>
    <name evidence="3" type="ORF">ROTO_10180</name>
</gene>
<dbReference type="EMBL" id="LGVV01000009">
    <property type="protein sequence ID" value="KNX42320.1"/>
    <property type="molecule type" value="Genomic_DNA"/>
</dbReference>
<dbReference type="OrthoDB" id="7375296at2"/>
<comment type="caution">
    <text evidence="3">The sequence shown here is derived from an EMBL/GenBank/DDBJ whole genome shotgun (WGS) entry which is preliminary data.</text>
</comment>
<dbReference type="Proteomes" id="UP000037046">
    <property type="component" value="Unassembled WGS sequence"/>
</dbReference>
<feature type="transmembrane region" description="Helical" evidence="2">
    <location>
        <begin position="59"/>
        <end position="80"/>
    </location>
</feature>
<dbReference type="RefSeq" id="WP_050661950.1">
    <property type="nucleotide sequence ID" value="NZ_CP118494.1"/>
</dbReference>
<dbReference type="PATRIC" id="fig|74031.6.peg.1043"/>
<feature type="transmembrane region" description="Helical" evidence="2">
    <location>
        <begin position="35"/>
        <end position="53"/>
    </location>
</feature>
<dbReference type="AlphaFoldDB" id="A0A0L6CXB7"/>
<keyword evidence="4" id="KW-1185">Reference proteome</keyword>
<accession>A0A0L6CXB7</accession>
<organism evidence="3 4">
    <name type="scientific">Roseovarius tolerans</name>
    <dbReference type="NCBI Taxonomy" id="74031"/>
    <lineage>
        <taxon>Bacteria</taxon>
        <taxon>Pseudomonadati</taxon>
        <taxon>Pseudomonadota</taxon>
        <taxon>Alphaproteobacteria</taxon>
        <taxon>Rhodobacterales</taxon>
        <taxon>Roseobacteraceae</taxon>
        <taxon>Roseovarius</taxon>
    </lineage>
</organism>
<evidence type="ECO:0008006" key="5">
    <source>
        <dbReference type="Google" id="ProtNLM"/>
    </source>
</evidence>
<feature type="transmembrane region" description="Helical" evidence="2">
    <location>
        <begin position="101"/>
        <end position="119"/>
    </location>
</feature>
<dbReference type="InterPro" id="IPR018770">
    <property type="entry name" value="ChloroindolylP_hydrolase"/>
</dbReference>
<dbReference type="Pfam" id="PF10112">
    <property type="entry name" value="Halogen_Hydrol"/>
    <property type="match status" value="1"/>
</dbReference>
<keyword evidence="2" id="KW-0472">Membrane</keyword>
<dbReference type="STRING" id="74031.SAMN04488077_11179"/>
<evidence type="ECO:0000256" key="2">
    <source>
        <dbReference type="SAM" id="Phobius"/>
    </source>
</evidence>
<reference evidence="4" key="1">
    <citation type="submission" date="2015-07" db="EMBL/GenBank/DDBJ databases">
        <title>Draft Genome Sequence of Roseovarius tolerans EL-164, a producer of N-Acylated Alanine Methyl Esters (NAMEs).</title>
        <authorList>
            <person name="Voget S."/>
            <person name="Bruns H."/>
            <person name="Wagner-Doebler I."/>
            <person name="Schulz S."/>
            <person name="Daniel R."/>
        </authorList>
    </citation>
    <scope>NUCLEOTIDE SEQUENCE [LARGE SCALE GENOMIC DNA]</scope>
    <source>
        <strain evidence="4">EL-164</strain>
    </source>
</reference>
<evidence type="ECO:0000313" key="3">
    <source>
        <dbReference type="EMBL" id="KNX42320.1"/>
    </source>
</evidence>